<organism evidence="6 8">
    <name type="scientific">Meganyctiphanes norvegica</name>
    <name type="common">Northern krill</name>
    <name type="synonym">Thysanopoda norvegica</name>
    <dbReference type="NCBI Taxonomy" id="48144"/>
    <lineage>
        <taxon>Eukaryota</taxon>
        <taxon>Metazoa</taxon>
        <taxon>Ecdysozoa</taxon>
        <taxon>Arthropoda</taxon>
        <taxon>Crustacea</taxon>
        <taxon>Multicrustacea</taxon>
        <taxon>Malacostraca</taxon>
        <taxon>Eumalacostraca</taxon>
        <taxon>Eucarida</taxon>
        <taxon>Euphausiacea</taxon>
        <taxon>Euphausiidae</taxon>
        <taxon>Meganyctiphanes</taxon>
    </lineage>
</organism>
<dbReference type="EMBL" id="CAXKWB010001506">
    <property type="protein sequence ID" value="CAL4064553.1"/>
    <property type="molecule type" value="Genomic_DNA"/>
</dbReference>
<evidence type="ECO:0000313" key="6">
    <source>
        <dbReference type="EMBL" id="CAL4064553.1"/>
    </source>
</evidence>
<keyword evidence="8" id="KW-1185">Reference proteome</keyword>
<protein>
    <submittedName>
        <fullName evidence="6">Uncharacterized protein</fullName>
    </submittedName>
</protein>
<feature type="signal peptide" evidence="5">
    <location>
        <begin position="1"/>
        <end position="19"/>
    </location>
</feature>
<keyword evidence="4" id="KW-0472">Membrane</keyword>
<dbReference type="EMBL" id="CAXKWB010001506">
    <property type="protein sequence ID" value="CAL4064559.1"/>
    <property type="molecule type" value="Genomic_DNA"/>
</dbReference>
<dbReference type="InterPro" id="IPR032675">
    <property type="entry name" value="LRR_dom_sf"/>
</dbReference>
<dbReference type="InterPro" id="IPR001611">
    <property type="entry name" value="Leu-rich_rpt"/>
</dbReference>
<evidence type="ECO:0000256" key="2">
    <source>
        <dbReference type="ARBA" id="ARBA00022729"/>
    </source>
</evidence>
<dbReference type="GO" id="GO:0005886">
    <property type="term" value="C:plasma membrane"/>
    <property type="evidence" value="ECO:0007669"/>
    <property type="project" value="TreeGrafter"/>
</dbReference>
<keyword evidence="1" id="KW-0433">Leucine-rich repeat</keyword>
<dbReference type="Pfam" id="PF13855">
    <property type="entry name" value="LRR_8"/>
    <property type="match status" value="2"/>
</dbReference>
<evidence type="ECO:0000256" key="4">
    <source>
        <dbReference type="SAM" id="Phobius"/>
    </source>
</evidence>
<dbReference type="AlphaFoldDB" id="A0AAV2PSU2"/>
<keyword evidence="4" id="KW-1133">Transmembrane helix</keyword>
<dbReference type="Gene3D" id="3.80.10.10">
    <property type="entry name" value="Ribonuclease Inhibitor"/>
    <property type="match status" value="2"/>
</dbReference>
<name>A0AAV2PSU2_MEGNR</name>
<dbReference type="InterPro" id="IPR050541">
    <property type="entry name" value="LRR_TM_domain-containing"/>
</dbReference>
<sequence>MKAVLIIFVYSVVILATNADGSPRKHSNKTNICMQCMCLTLQPYTVDCMNARYEELPPLTMNITYPWKLQLTHNKIRHIPQFPLLHNLIKLDLGRNGIKNIDEAAFANLYDLKGLVLAYNNLSAEILETHVFKGTNMLQPLGLEELDLSYNNLHSLEGHTLQYLPNLTKLHINNNPIHDIPYDMATAINTLENLEELDLSQCNLDRLPYHFLTDLRKLRKLTLAGNKLSIVPAEVNYAHSLTYLNLNGNPITTIMKGDFSEALRNVQELELSGMPVLRSVGPEAFSSLDHLAVLKMCDNPKLRSINMYAFTFFDLNRQLQEIYLQSNALTTLAEDMLPWTTLKVVDLQNNPWSCDCKLRWLAEDLIPLIERTNPSKTLSLICAEPDTDRGHKLTNIVGKPNAFSCDPPYIPKYTIYSPVAIAIIAVGITLMITSAIIFAYTLYRRTKVKSLLGETVRYRRAHSIDEDGYDEIVES</sequence>
<evidence type="ECO:0000256" key="5">
    <source>
        <dbReference type="SAM" id="SignalP"/>
    </source>
</evidence>
<feature type="chain" id="PRO_5044714362" evidence="5">
    <location>
        <begin position="20"/>
        <end position="475"/>
    </location>
</feature>
<dbReference type="Pfam" id="PF13306">
    <property type="entry name" value="LRR_5"/>
    <property type="match status" value="1"/>
</dbReference>
<dbReference type="Proteomes" id="UP001497623">
    <property type="component" value="Unassembled WGS sequence"/>
</dbReference>
<evidence type="ECO:0000313" key="8">
    <source>
        <dbReference type="Proteomes" id="UP001497623"/>
    </source>
</evidence>
<dbReference type="InterPro" id="IPR026906">
    <property type="entry name" value="LRR_5"/>
</dbReference>
<dbReference type="PANTHER" id="PTHR24369">
    <property type="entry name" value="ANTIGEN BSP, PUTATIVE-RELATED"/>
    <property type="match status" value="1"/>
</dbReference>
<dbReference type="SUPFAM" id="SSF52058">
    <property type="entry name" value="L domain-like"/>
    <property type="match status" value="1"/>
</dbReference>
<accession>A0AAV2PSU2</accession>
<reference evidence="6 8" key="1">
    <citation type="submission" date="2024-05" db="EMBL/GenBank/DDBJ databases">
        <authorList>
            <person name="Wallberg A."/>
        </authorList>
    </citation>
    <scope>NUCLEOTIDE SEQUENCE [LARGE SCALE GENOMIC DNA]</scope>
</reference>
<keyword evidence="2 5" id="KW-0732">Signal</keyword>
<dbReference type="InterPro" id="IPR003591">
    <property type="entry name" value="Leu-rich_rpt_typical-subtyp"/>
</dbReference>
<dbReference type="SMART" id="SM00369">
    <property type="entry name" value="LRR_TYP"/>
    <property type="match status" value="9"/>
</dbReference>
<dbReference type="PROSITE" id="PS51450">
    <property type="entry name" value="LRR"/>
    <property type="match status" value="3"/>
</dbReference>
<keyword evidence="4" id="KW-0812">Transmembrane</keyword>
<keyword evidence="3" id="KW-0677">Repeat</keyword>
<evidence type="ECO:0000313" key="7">
    <source>
        <dbReference type="EMBL" id="CAL4064559.1"/>
    </source>
</evidence>
<evidence type="ECO:0000256" key="1">
    <source>
        <dbReference type="ARBA" id="ARBA00022614"/>
    </source>
</evidence>
<comment type="caution">
    <text evidence="6">The sequence shown here is derived from an EMBL/GenBank/DDBJ whole genome shotgun (WGS) entry which is preliminary data.</text>
</comment>
<evidence type="ECO:0000256" key="3">
    <source>
        <dbReference type="ARBA" id="ARBA00022737"/>
    </source>
</evidence>
<gene>
    <name evidence="6" type="ORF">MNOR_LOCUS4152</name>
    <name evidence="7" type="ORF">MNOR_LOCUS4155</name>
</gene>
<dbReference type="PANTHER" id="PTHR24369:SF210">
    <property type="entry name" value="CHAOPTIN-RELATED"/>
    <property type="match status" value="1"/>
</dbReference>
<proteinExistence type="predicted"/>
<feature type="transmembrane region" description="Helical" evidence="4">
    <location>
        <begin position="415"/>
        <end position="443"/>
    </location>
</feature>